<dbReference type="InterPro" id="IPR038109">
    <property type="entry name" value="DNA_bind_recomb_sf"/>
</dbReference>
<dbReference type="SMART" id="SM00857">
    <property type="entry name" value="Resolvase"/>
    <property type="match status" value="1"/>
</dbReference>
<keyword evidence="1" id="KW-0175">Coiled coil</keyword>
<dbReference type="CDD" id="cd00338">
    <property type="entry name" value="Ser_Recombinase"/>
    <property type="match status" value="1"/>
</dbReference>
<dbReference type="Proteomes" id="UP001501496">
    <property type="component" value="Unassembled WGS sequence"/>
</dbReference>
<feature type="domain" description="Recombinase" evidence="2">
    <location>
        <begin position="173"/>
        <end position="300"/>
    </location>
</feature>
<dbReference type="InterPro" id="IPR050639">
    <property type="entry name" value="SSR_resolvase"/>
</dbReference>
<dbReference type="Pfam" id="PF13408">
    <property type="entry name" value="Zn_ribbon_recom"/>
    <property type="match status" value="1"/>
</dbReference>
<dbReference type="EMBL" id="BAABCA010000001">
    <property type="protein sequence ID" value="GAA4230651.1"/>
    <property type="molecule type" value="Genomic_DNA"/>
</dbReference>
<dbReference type="InterPro" id="IPR036162">
    <property type="entry name" value="Resolvase-like_N_sf"/>
</dbReference>
<accession>A0ABP8BYX7</accession>
<dbReference type="Gene3D" id="3.40.50.1390">
    <property type="entry name" value="Resolvase, N-terminal catalytic domain"/>
    <property type="match status" value="1"/>
</dbReference>
<sequence length="592" mass="68127">MNNKVLAIYARKSGSSPTDTSIESQVEGGEKYAKENHYDIIEYTDVMVSGTKGFDTFEVNGDKYNKLHYYERPQFALMIQDIKNGKVDAVWTYNQDRIERNSNIWIMFSSLIVEMQIIYIVNNKIVDLNDISTKMISTIFSVFNEYYSLITSLRVRPAHKKNALSGRTHGVIAYGYMRDPITGKYVQDPEEAPIVQEIFNYYITNSLGAYLISQKLNIKGILCPYAKRKGEFKTKKNVYVQARKKEDTTWSGSTVLGILKNPIYKGYKYHGDVKIKIDDPIIDEALWNKVNKALKSKSKGGKNAKHKYLLSDIIFCGHCTNIMIGKMRKNGTDNAYKCSTKQRDVKICTKSRGLSIPKLETFIIKHLFENVGLKELLLSLPQDDDKIQTLKNELKYHTNQLEDLKVKNDNFLSVINSPKKLEDASSIVQLLNKNTSNIETKKSDINALNKQLELLNKEKQKQHIRDTIESYTTDYNFETLQRAVRTLIESIKITYVGSTVKEYYIFIKYVGTSTVTQFKTDHKALNFSCVGIQRKQQTKVIIDDVTRKHLSQTETGKEMITKYDEKEIDTFISVGNELFNIKLEKDSYILFN</sequence>
<comment type="caution">
    <text evidence="3">The sequence shown here is derived from an EMBL/GenBank/DDBJ whole genome shotgun (WGS) entry which is preliminary data.</text>
</comment>
<dbReference type="PROSITE" id="PS51737">
    <property type="entry name" value="RECOMBINASE_DNA_BIND"/>
    <property type="match status" value="1"/>
</dbReference>
<proteinExistence type="predicted"/>
<name>A0ABP8BYX7_9FLAO</name>
<evidence type="ECO:0000259" key="2">
    <source>
        <dbReference type="PROSITE" id="PS51737"/>
    </source>
</evidence>
<evidence type="ECO:0000313" key="4">
    <source>
        <dbReference type="Proteomes" id="UP001501496"/>
    </source>
</evidence>
<dbReference type="PANTHER" id="PTHR30461:SF23">
    <property type="entry name" value="DNA RECOMBINASE-RELATED"/>
    <property type="match status" value="1"/>
</dbReference>
<dbReference type="PANTHER" id="PTHR30461">
    <property type="entry name" value="DNA-INVERTASE FROM LAMBDOID PROPHAGE"/>
    <property type="match status" value="1"/>
</dbReference>
<dbReference type="RefSeq" id="WP_344785923.1">
    <property type="nucleotide sequence ID" value="NZ_BAABCA010000001.1"/>
</dbReference>
<reference evidence="4" key="1">
    <citation type="journal article" date="2019" name="Int. J. Syst. Evol. Microbiol.">
        <title>The Global Catalogue of Microorganisms (GCM) 10K type strain sequencing project: providing services to taxonomists for standard genome sequencing and annotation.</title>
        <authorList>
            <consortium name="The Broad Institute Genomics Platform"/>
            <consortium name="The Broad Institute Genome Sequencing Center for Infectious Disease"/>
            <person name="Wu L."/>
            <person name="Ma J."/>
        </authorList>
    </citation>
    <scope>NUCLEOTIDE SEQUENCE [LARGE SCALE GENOMIC DNA]</scope>
    <source>
        <strain evidence="4">JCM 17630</strain>
    </source>
</reference>
<dbReference type="InterPro" id="IPR025827">
    <property type="entry name" value="Zn_ribbon_recom_dom"/>
</dbReference>
<organism evidence="3 4">
    <name type="scientific">Postechiella marina</name>
    <dbReference type="NCBI Taxonomy" id="943941"/>
    <lineage>
        <taxon>Bacteria</taxon>
        <taxon>Pseudomonadati</taxon>
        <taxon>Bacteroidota</taxon>
        <taxon>Flavobacteriia</taxon>
        <taxon>Flavobacteriales</taxon>
        <taxon>Flavobacteriaceae</taxon>
        <taxon>Postechiella</taxon>
    </lineage>
</organism>
<gene>
    <name evidence="3" type="ORF">GCM10022291_01290</name>
</gene>
<evidence type="ECO:0000313" key="3">
    <source>
        <dbReference type="EMBL" id="GAA4230651.1"/>
    </source>
</evidence>
<dbReference type="Gene3D" id="3.90.1750.20">
    <property type="entry name" value="Putative Large Serine Recombinase, Chain B, Domain 2"/>
    <property type="match status" value="1"/>
</dbReference>
<feature type="coiled-coil region" evidence="1">
    <location>
        <begin position="438"/>
        <end position="465"/>
    </location>
</feature>
<keyword evidence="4" id="KW-1185">Reference proteome</keyword>
<evidence type="ECO:0000256" key="1">
    <source>
        <dbReference type="SAM" id="Coils"/>
    </source>
</evidence>
<dbReference type="Pfam" id="PF07508">
    <property type="entry name" value="Recombinase"/>
    <property type="match status" value="1"/>
</dbReference>
<dbReference type="InterPro" id="IPR006119">
    <property type="entry name" value="Resolv_N"/>
</dbReference>
<protein>
    <recommendedName>
        <fullName evidence="2">Recombinase domain-containing protein</fullName>
    </recommendedName>
</protein>
<dbReference type="Pfam" id="PF00239">
    <property type="entry name" value="Resolvase"/>
    <property type="match status" value="1"/>
</dbReference>
<dbReference type="SUPFAM" id="SSF53041">
    <property type="entry name" value="Resolvase-like"/>
    <property type="match status" value="1"/>
</dbReference>
<dbReference type="InterPro" id="IPR011109">
    <property type="entry name" value="DNA_bind_recombinase_dom"/>
</dbReference>